<sequence length="72" mass="7706">MRSSSLMSVWIILSAWSCSSRSSANSSASSKALGFSRSCSNCPFPITTCSSFNFPKAFLIIRPSTECDVASL</sequence>
<dbReference type="AlphaFoldDB" id="A0A0A9DKT5"/>
<name>A0A0A9DKT5_ARUDO</name>
<reference evidence="2" key="1">
    <citation type="submission" date="2014-09" db="EMBL/GenBank/DDBJ databases">
        <authorList>
            <person name="Magalhaes I.L.F."/>
            <person name="Oliveira U."/>
            <person name="Santos F.R."/>
            <person name="Vidigal T.H.D.A."/>
            <person name="Brescovit A.D."/>
            <person name="Santos A.J."/>
        </authorList>
    </citation>
    <scope>NUCLEOTIDE SEQUENCE</scope>
    <source>
        <tissue evidence="2">Shoot tissue taken approximately 20 cm above the soil surface</tissue>
    </source>
</reference>
<accession>A0A0A9DKT5</accession>
<reference evidence="2" key="2">
    <citation type="journal article" date="2015" name="Data Brief">
        <title>Shoot transcriptome of the giant reed, Arundo donax.</title>
        <authorList>
            <person name="Barrero R.A."/>
            <person name="Guerrero F.D."/>
            <person name="Moolhuijzen P."/>
            <person name="Goolsby J.A."/>
            <person name="Tidwell J."/>
            <person name="Bellgard S.E."/>
            <person name="Bellgard M.I."/>
        </authorList>
    </citation>
    <scope>NUCLEOTIDE SEQUENCE</scope>
    <source>
        <tissue evidence="2">Shoot tissue taken approximately 20 cm above the soil surface</tissue>
    </source>
</reference>
<feature type="signal peptide" evidence="1">
    <location>
        <begin position="1"/>
        <end position="22"/>
    </location>
</feature>
<proteinExistence type="predicted"/>
<evidence type="ECO:0000256" key="1">
    <source>
        <dbReference type="SAM" id="SignalP"/>
    </source>
</evidence>
<dbReference type="EMBL" id="GBRH01208721">
    <property type="protein sequence ID" value="JAD89174.1"/>
    <property type="molecule type" value="Transcribed_RNA"/>
</dbReference>
<evidence type="ECO:0008006" key="3">
    <source>
        <dbReference type="Google" id="ProtNLM"/>
    </source>
</evidence>
<feature type="chain" id="PRO_5002043694" description="Secreted protein" evidence="1">
    <location>
        <begin position="23"/>
        <end position="72"/>
    </location>
</feature>
<organism evidence="2">
    <name type="scientific">Arundo donax</name>
    <name type="common">Giant reed</name>
    <name type="synonym">Donax arundinaceus</name>
    <dbReference type="NCBI Taxonomy" id="35708"/>
    <lineage>
        <taxon>Eukaryota</taxon>
        <taxon>Viridiplantae</taxon>
        <taxon>Streptophyta</taxon>
        <taxon>Embryophyta</taxon>
        <taxon>Tracheophyta</taxon>
        <taxon>Spermatophyta</taxon>
        <taxon>Magnoliopsida</taxon>
        <taxon>Liliopsida</taxon>
        <taxon>Poales</taxon>
        <taxon>Poaceae</taxon>
        <taxon>PACMAD clade</taxon>
        <taxon>Arundinoideae</taxon>
        <taxon>Arundineae</taxon>
        <taxon>Arundo</taxon>
    </lineage>
</organism>
<keyword evidence="1" id="KW-0732">Signal</keyword>
<protein>
    <recommendedName>
        <fullName evidence="3">Secreted protein</fullName>
    </recommendedName>
</protein>
<evidence type="ECO:0000313" key="2">
    <source>
        <dbReference type="EMBL" id="JAD89174.1"/>
    </source>
</evidence>